<name>A0A4R0QRE2_9BIFI</name>
<dbReference type="EMBL" id="RXLP01000002">
    <property type="protein sequence ID" value="TCD54924.1"/>
    <property type="molecule type" value="Genomic_DNA"/>
</dbReference>
<reference evidence="1 2" key="1">
    <citation type="submission" date="2018-12" db="EMBL/GenBank/DDBJ databases">
        <title>Alloscrdovia theropitheci sp. nov: a novel taxon from the feces of the bleeding-herat monkey (Theropithecus geleda).</title>
        <authorList>
            <person name="Modesto M."/>
        </authorList>
    </citation>
    <scope>NUCLEOTIDE SEQUENCE [LARGE SCALE GENOMIC DNA]</scope>
    <source>
        <strain evidence="1 2">GLDI4/2</strain>
    </source>
</reference>
<evidence type="ECO:0000313" key="2">
    <source>
        <dbReference type="Proteomes" id="UP000291289"/>
    </source>
</evidence>
<sequence>MTLDGHIIKESNNAKKDFENTYMEMIGNTLYVVSRKNKDKTSYEVIQKFDHELNKIEHDVTLEVPWIGQHMLAIKPNTARKGES</sequence>
<proteinExistence type="predicted"/>
<dbReference type="AlphaFoldDB" id="A0A4R0QRE2"/>
<evidence type="ECO:0000313" key="1">
    <source>
        <dbReference type="EMBL" id="TCD54924.1"/>
    </source>
</evidence>
<accession>A0A4R0QRE2</accession>
<dbReference type="RefSeq" id="WP_131282983.1">
    <property type="nucleotide sequence ID" value="NZ_RXLP01000002.1"/>
</dbReference>
<protein>
    <submittedName>
        <fullName evidence="1">Uncharacterized protein</fullName>
    </submittedName>
</protein>
<comment type="caution">
    <text evidence="1">The sequence shown here is derived from an EMBL/GenBank/DDBJ whole genome shotgun (WGS) entry which is preliminary data.</text>
</comment>
<organism evidence="1 2">
    <name type="scientific">Alloscardovia theropitheci</name>
    <dbReference type="NCBI Taxonomy" id="2496842"/>
    <lineage>
        <taxon>Bacteria</taxon>
        <taxon>Bacillati</taxon>
        <taxon>Actinomycetota</taxon>
        <taxon>Actinomycetes</taxon>
        <taxon>Bifidobacteriales</taxon>
        <taxon>Bifidobacteriaceae</taxon>
        <taxon>Alloscardovia</taxon>
    </lineage>
</organism>
<keyword evidence="2" id="KW-1185">Reference proteome</keyword>
<dbReference type="Proteomes" id="UP000291289">
    <property type="component" value="Unassembled WGS sequence"/>
</dbReference>
<gene>
    <name evidence="1" type="ORF">EJ419_00580</name>
</gene>